<evidence type="ECO:0008006" key="4">
    <source>
        <dbReference type="Google" id="ProtNLM"/>
    </source>
</evidence>
<dbReference type="InParanoid" id="F2UFL5"/>
<gene>
    <name evidence="2" type="ORF">PTSG_06652</name>
</gene>
<evidence type="ECO:0000256" key="1">
    <source>
        <dbReference type="SAM" id="MobiDB-lite"/>
    </source>
</evidence>
<feature type="region of interest" description="Disordered" evidence="1">
    <location>
        <begin position="1"/>
        <end position="90"/>
    </location>
</feature>
<feature type="region of interest" description="Disordered" evidence="1">
    <location>
        <begin position="259"/>
        <end position="305"/>
    </location>
</feature>
<reference evidence="2" key="1">
    <citation type="submission" date="2009-08" db="EMBL/GenBank/DDBJ databases">
        <title>Annotation of Salpingoeca rosetta.</title>
        <authorList>
            <consortium name="The Broad Institute Genome Sequencing Platform"/>
            <person name="Russ C."/>
            <person name="Cuomo C."/>
            <person name="Burger G."/>
            <person name="Gray M.W."/>
            <person name="Holland P.W.H."/>
            <person name="King N."/>
            <person name="Lang F.B.F."/>
            <person name="Roger A.J."/>
            <person name="Ruiz-Trillo I."/>
            <person name="Young S.K."/>
            <person name="Zeng Q."/>
            <person name="Gargeya S."/>
            <person name="Alvarado L."/>
            <person name="Berlin A."/>
            <person name="Chapman S.B."/>
            <person name="Chen Z."/>
            <person name="Freedman E."/>
            <person name="Gellesch M."/>
            <person name="Goldberg J."/>
            <person name="Griggs A."/>
            <person name="Gujja S."/>
            <person name="Heilman E."/>
            <person name="Heiman D."/>
            <person name="Howarth C."/>
            <person name="Mehta T."/>
            <person name="Neiman D."/>
            <person name="Pearson M."/>
            <person name="Roberts A."/>
            <person name="Saif S."/>
            <person name="Shea T."/>
            <person name="Shenoy N."/>
            <person name="Sisk P."/>
            <person name="Stolte C."/>
            <person name="Sykes S."/>
            <person name="White J."/>
            <person name="Yandava C."/>
            <person name="Haas B."/>
            <person name="Nusbaum C."/>
            <person name="Birren B."/>
        </authorList>
    </citation>
    <scope>NUCLEOTIDE SEQUENCE [LARGE SCALE GENOMIC DNA]</scope>
    <source>
        <strain evidence="2">ATCC 50818</strain>
    </source>
</reference>
<feature type="compositionally biased region" description="Basic and acidic residues" evidence="1">
    <location>
        <begin position="266"/>
        <end position="305"/>
    </location>
</feature>
<protein>
    <recommendedName>
        <fullName evidence="4">BZIP domain-containing protein</fullName>
    </recommendedName>
</protein>
<name>F2UFL5_SALR5</name>
<dbReference type="AlphaFoldDB" id="F2UFL5"/>
<organism evidence="3">
    <name type="scientific">Salpingoeca rosetta (strain ATCC 50818 / BSB-021)</name>
    <dbReference type="NCBI Taxonomy" id="946362"/>
    <lineage>
        <taxon>Eukaryota</taxon>
        <taxon>Choanoflagellata</taxon>
        <taxon>Craspedida</taxon>
        <taxon>Salpingoecidae</taxon>
        <taxon>Salpingoeca</taxon>
    </lineage>
</organism>
<evidence type="ECO:0000313" key="2">
    <source>
        <dbReference type="EMBL" id="EGD75583.1"/>
    </source>
</evidence>
<feature type="compositionally biased region" description="Low complexity" evidence="1">
    <location>
        <begin position="34"/>
        <end position="43"/>
    </location>
</feature>
<feature type="region of interest" description="Disordered" evidence="1">
    <location>
        <begin position="190"/>
        <end position="211"/>
    </location>
</feature>
<dbReference type="GeneID" id="16072599"/>
<dbReference type="EMBL" id="GL832972">
    <property type="protein sequence ID" value="EGD75583.1"/>
    <property type="molecule type" value="Genomic_DNA"/>
</dbReference>
<evidence type="ECO:0000313" key="3">
    <source>
        <dbReference type="Proteomes" id="UP000007799"/>
    </source>
</evidence>
<sequence>MFGSAHNDKNQRHSSTGQPHHGHALHQEELLFLQQQQQQQQQQPLLMATGPRSGTMSSPDSEHSHYQFSEEHTPQERGRSPAQQELRREQELHRPVNGNVPLQQQQDQLQHLLQQDLQHLLIHAGILPPDTTTLAQARARLQRDPEQTLDQFKPGHGVRFFCDKVLSRELQSWQLPAIHRLLDKCAGDRLREERKKSSTARSERKKRAERDAEVAALKAQVAQLRTQLQQKDSELATLKTEEIMLQVKPQLSALFNTDVGCQQPERGPHHDGHQFHFQDQPRDQDHPRRDDNYNDGRHYDGQWSS</sequence>
<dbReference type="KEGG" id="sre:PTSG_06652"/>
<feature type="compositionally biased region" description="Basic and acidic residues" evidence="1">
    <location>
        <begin position="1"/>
        <end position="11"/>
    </location>
</feature>
<feature type="compositionally biased region" description="Basic and acidic residues" evidence="1">
    <location>
        <begin position="60"/>
        <end position="90"/>
    </location>
</feature>
<keyword evidence="3" id="KW-1185">Reference proteome</keyword>
<accession>F2UFL5</accession>
<proteinExistence type="predicted"/>
<dbReference type="Proteomes" id="UP000007799">
    <property type="component" value="Unassembled WGS sequence"/>
</dbReference>
<dbReference type="RefSeq" id="XP_004992040.1">
    <property type="nucleotide sequence ID" value="XM_004991983.1"/>
</dbReference>